<gene>
    <name evidence="2" type="ORF">J2S07_000674</name>
</gene>
<evidence type="ECO:0000256" key="1">
    <source>
        <dbReference type="SAM" id="Coils"/>
    </source>
</evidence>
<dbReference type="Gene3D" id="3.90.1670.10">
    <property type="entry name" value="FdhE-like domain"/>
    <property type="match status" value="1"/>
</dbReference>
<sequence>MNVLNKEYQQLEENIQTLSEKWSKSLEKDTLTTPEQRLAIKSFPAIPHLHITINVEQYNRFIEEFFTLLEESQPSLTEQFNKIRRLLTNEILEKWFTEAVSVNNFYFEKLAKDHGIAEWLPFFIAEHAARPFLQKLSSELSEQLHQANAQGACPACGEPPRIGVINKSGKKELTCPRCLYSWQIKKITCAHCGCEEPGKIEILKIEKDERGEVYVCHQCKGYTKVIDTRKLIKLDPIPLLDIKSIHLDYIAQENGFGIPEMKGTH</sequence>
<evidence type="ECO:0000313" key="2">
    <source>
        <dbReference type="EMBL" id="MDQ0154370.1"/>
    </source>
</evidence>
<dbReference type="PANTHER" id="PTHR37689:SF1">
    <property type="entry name" value="PROTEIN FDHE"/>
    <property type="match status" value="1"/>
</dbReference>
<dbReference type="SUPFAM" id="SSF144020">
    <property type="entry name" value="FdhE-like"/>
    <property type="match status" value="1"/>
</dbReference>
<accession>A0ABT9V093</accession>
<keyword evidence="3" id="KW-1185">Reference proteome</keyword>
<protein>
    <submittedName>
        <fullName evidence="2">FdhE protein</fullName>
    </submittedName>
</protein>
<reference evidence="2 3" key="1">
    <citation type="submission" date="2023-07" db="EMBL/GenBank/DDBJ databases">
        <title>Genomic Encyclopedia of Type Strains, Phase IV (KMG-IV): sequencing the most valuable type-strain genomes for metagenomic binning, comparative biology and taxonomic classification.</title>
        <authorList>
            <person name="Goeker M."/>
        </authorList>
    </citation>
    <scope>NUCLEOTIDE SEQUENCE [LARGE SCALE GENOMIC DNA]</scope>
    <source>
        <strain evidence="2 3">DSM 23948</strain>
    </source>
</reference>
<keyword evidence="1" id="KW-0175">Coiled coil</keyword>
<proteinExistence type="predicted"/>
<dbReference type="InterPro" id="IPR006452">
    <property type="entry name" value="Formate_DH_accessory"/>
</dbReference>
<evidence type="ECO:0000313" key="3">
    <source>
        <dbReference type="Proteomes" id="UP001231362"/>
    </source>
</evidence>
<dbReference type="PANTHER" id="PTHR37689">
    <property type="entry name" value="PROTEIN FDHE"/>
    <property type="match status" value="1"/>
</dbReference>
<comment type="caution">
    <text evidence="2">The sequence shown here is derived from an EMBL/GenBank/DDBJ whole genome shotgun (WGS) entry which is preliminary data.</text>
</comment>
<organism evidence="2 3">
    <name type="scientific">Anoxybacillus andreesenii</name>
    <dbReference type="NCBI Taxonomy" id="1325932"/>
    <lineage>
        <taxon>Bacteria</taxon>
        <taxon>Bacillati</taxon>
        <taxon>Bacillota</taxon>
        <taxon>Bacilli</taxon>
        <taxon>Bacillales</taxon>
        <taxon>Anoxybacillaceae</taxon>
        <taxon>Anoxybacillus</taxon>
    </lineage>
</organism>
<name>A0ABT9V093_9BACL</name>
<dbReference type="RefSeq" id="WP_307148978.1">
    <property type="nucleotide sequence ID" value="NZ_JAUSTU010000002.1"/>
</dbReference>
<dbReference type="CDD" id="cd16341">
    <property type="entry name" value="FdhE"/>
    <property type="match status" value="1"/>
</dbReference>
<dbReference type="InterPro" id="IPR024064">
    <property type="entry name" value="FdhE-like_sf"/>
</dbReference>
<dbReference type="Proteomes" id="UP001231362">
    <property type="component" value="Unassembled WGS sequence"/>
</dbReference>
<feature type="coiled-coil region" evidence="1">
    <location>
        <begin position="1"/>
        <end position="28"/>
    </location>
</feature>
<dbReference type="EMBL" id="JAUSTU010000002">
    <property type="protein sequence ID" value="MDQ0154370.1"/>
    <property type="molecule type" value="Genomic_DNA"/>
</dbReference>